<evidence type="ECO:0000256" key="3">
    <source>
        <dbReference type="ARBA" id="ARBA00023172"/>
    </source>
</evidence>
<keyword evidence="2 4" id="KW-0238">DNA-binding</keyword>
<dbReference type="InterPro" id="IPR013762">
    <property type="entry name" value="Integrase-like_cat_sf"/>
</dbReference>
<dbReference type="InterPro" id="IPR044068">
    <property type="entry name" value="CB"/>
</dbReference>
<gene>
    <name evidence="7" type="ORF">EZ313_16600</name>
</gene>
<dbReference type="PANTHER" id="PTHR34605:SF3">
    <property type="entry name" value="P CELL-TYPE AGGLUTINATION PROTEIN MAP4-LIKE-RELATED"/>
    <property type="match status" value="1"/>
</dbReference>
<organism evidence="7 8">
    <name type="scientific">Ramlibacter henchirensis</name>
    <dbReference type="NCBI Taxonomy" id="204072"/>
    <lineage>
        <taxon>Bacteria</taxon>
        <taxon>Pseudomonadati</taxon>
        <taxon>Pseudomonadota</taxon>
        <taxon>Betaproteobacteria</taxon>
        <taxon>Burkholderiales</taxon>
        <taxon>Comamonadaceae</taxon>
        <taxon>Ramlibacter</taxon>
    </lineage>
</organism>
<evidence type="ECO:0000256" key="2">
    <source>
        <dbReference type="ARBA" id="ARBA00023125"/>
    </source>
</evidence>
<feature type="domain" description="Tyr recombinase" evidence="5">
    <location>
        <begin position="102"/>
        <end position="309"/>
    </location>
</feature>
<feature type="domain" description="Core-binding (CB)" evidence="6">
    <location>
        <begin position="1"/>
        <end position="76"/>
    </location>
</feature>
<dbReference type="CDD" id="cd00799">
    <property type="entry name" value="INT_Cre_C"/>
    <property type="match status" value="1"/>
</dbReference>
<dbReference type="GO" id="GO:0003677">
    <property type="term" value="F:DNA binding"/>
    <property type="evidence" value="ECO:0007669"/>
    <property type="project" value="UniProtKB-UniRule"/>
</dbReference>
<keyword evidence="3" id="KW-0233">DNA recombination</keyword>
<dbReference type="EMBL" id="SMLM01000002">
    <property type="protein sequence ID" value="TFZ02857.1"/>
    <property type="molecule type" value="Genomic_DNA"/>
</dbReference>
<dbReference type="PROSITE" id="PS51898">
    <property type="entry name" value="TYR_RECOMBINASE"/>
    <property type="match status" value="1"/>
</dbReference>
<evidence type="ECO:0000313" key="8">
    <source>
        <dbReference type="Proteomes" id="UP000298180"/>
    </source>
</evidence>
<dbReference type="Proteomes" id="UP000298180">
    <property type="component" value="Unassembled WGS sequence"/>
</dbReference>
<dbReference type="SUPFAM" id="SSF56349">
    <property type="entry name" value="DNA breaking-rejoining enzymes"/>
    <property type="match status" value="1"/>
</dbReference>
<proteinExistence type="predicted"/>
<dbReference type="InterPro" id="IPR004107">
    <property type="entry name" value="Integrase_SAM-like_N"/>
</dbReference>
<evidence type="ECO:0000256" key="4">
    <source>
        <dbReference type="PROSITE-ProRule" id="PRU01248"/>
    </source>
</evidence>
<reference evidence="7 8" key="1">
    <citation type="submission" date="2019-03" db="EMBL/GenBank/DDBJ databases">
        <title>Ramlibacter henchirensis DSM 14656, whole genome shotgun sequence.</title>
        <authorList>
            <person name="Zhang X."/>
            <person name="Feng G."/>
            <person name="Zhu H."/>
        </authorList>
    </citation>
    <scope>NUCLEOTIDE SEQUENCE [LARGE SCALE GENOMIC DNA]</scope>
    <source>
        <strain evidence="7 8">DSM 14656</strain>
    </source>
</reference>
<sequence length="310" mass="34029">MARRSTEVTRFLSNSLAPNTLRAYARDIERFKQNGGRIPATPDQVARYLAAAAAELKPSTLARQVAAISYAHEQRGLPSPAKTAVVRRTLRGIRRSKGVAQKQATPVTPELVREVARPVRSLTEAQNQRDAALFLLAFAGGFRRSEIASLRVGDLSFSKQGLVIKLRSSKTDQYQRGRHVAIPKAREPQQCPVRAVRNWLASMAALKGLVDPGPELPLFCSIDRHGNARANRLNGASVGWLLRRRLALHGLPTVGYTAHSFRAGLVTSAAKAGVPVWAIQRQTGHRSESTVHRYIRGLNTFECNPLTALL</sequence>
<dbReference type="RefSeq" id="WP_135264381.1">
    <property type="nucleotide sequence ID" value="NZ_SMLM01000002.1"/>
</dbReference>
<dbReference type="Pfam" id="PF02899">
    <property type="entry name" value="Phage_int_SAM_1"/>
    <property type="match status" value="1"/>
</dbReference>
<evidence type="ECO:0000259" key="5">
    <source>
        <dbReference type="PROSITE" id="PS51898"/>
    </source>
</evidence>
<dbReference type="InterPro" id="IPR011010">
    <property type="entry name" value="DNA_brk_join_enz"/>
</dbReference>
<dbReference type="AlphaFoldDB" id="A0A4Z0BU57"/>
<name>A0A4Z0BU57_9BURK</name>
<evidence type="ECO:0000259" key="6">
    <source>
        <dbReference type="PROSITE" id="PS51900"/>
    </source>
</evidence>
<comment type="caution">
    <text evidence="7">The sequence shown here is derived from an EMBL/GenBank/DDBJ whole genome shotgun (WGS) entry which is preliminary data.</text>
</comment>
<dbReference type="Pfam" id="PF00589">
    <property type="entry name" value="Phage_integrase"/>
    <property type="match status" value="1"/>
</dbReference>
<dbReference type="PANTHER" id="PTHR34605">
    <property type="entry name" value="PHAGE_INTEGRASE DOMAIN-CONTAINING PROTEIN"/>
    <property type="match status" value="1"/>
</dbReference>
<dbReference type="OrthoDB" id="8630841at2"/>
<evidence type="ECO:0000256" key="1">
    <source>
        <dbReference type="ARBA" id="ARBA00022908"/>
    </source>
</evidence>
<dbReference type="GO" id="GO:0006310">
    <property type="term" value="P:DNA recombination"/>
    <property type="evidence" value="ECO:0007669"/>
    <property type="project" value="UniProtKB-KW"/>
</dbReference>
<dbReference type="GO" id="GO:0015074">
    <property type="term" value="P:DNA integration"/>
    <property type="evidence" value="ECO:0007669"/>
    <property type="project" value="UniProtKB-KW"/>
</dbReference>
<dbReference type="InterPro" id="IPR052925">
    <property type="entry name" value="Phage_Integrase-like_Recomb"/>
</dbReference>
<keyword evidence="1" id="KW-0229">DNA integration</keyword>
<protein>
    <submittedName>
        <fullName evidence="7">Integrase</fullName>
    </submittedName>
</protein>
<keyword evidence="8" id="KW-1185">Reference proteome</keyword>
<dbReference type="SUPFAM" id="SSF47823">
    <property type="entry name" value="lambda integrase-like, N-terminal domain"/>
    <property type="match status" value="1"/>
</dbReference>
<accession>A0A4Z0BU57</accession>
<dbReference type="InterPro" id="IPR002104">
    <property type="entry name" value="Integrase_catalytic"/>
</dbReference>
<dbReference type="Gene3D" id="1.10.150.130">
    <property type="match status" value="1"/>
</dbReference>
<evidence type="ECO:0000313" key="7">
    <source>
        <dbReference type="EMBL" id="TFZ02857.1"/>
    </source>
</evidence>
<dbReference type="PROSITE" id="PS51900">
    <property type="entry name" value="CB"/>
    <property type="match status" value="1"/>
</dbReference>
<dbReference type="Gene3D" id="1.10.443.10">
    <property type="entry name" value="Intergrase catalytic core"/>
    <property type="match status" value="1"/>
</dbReference>
<dbReference type="InterPro" id="IPR010998">
    <property type="entry name" value="Integrase_recombinase_N"/>
</dbReference>